<evidence type="ECO:0000313" key="15">
    <source>
        <dbReference type="Proteomes" id="UP000756530"/>
    </source>
</evidence>
<reference evidence="14 15" key="1">
    <citation type="submission" date="2021-05" db="EMBL/GenBank/DDBJ databases">
        <title>Culturable bacteria isolated from Daya Bay.</title>
        <authorList>
            <person name="Zheng W."/>
            <person name="Yu S."/>
            <person name="Huang Y."/>
        </authorList>
    </citation>
    <scope>NUCLEOTIDE SEQUENCE [LARGE SCALE GENOMIC DNA]</scope>
    <source>
        <strain evidence="14 15">DP4N28-5</strain>
    </source>
</reference>
<feature type="transmembrane region" description="Helical" evidence="12">
    <location>
        <begin position="7"/>
        <end position="25"/>
    </location>
</feature>
<dbReference type="CDD" id="cd03512">
    <property type="entry name" value="Alkane-hydroxylase"/>
    <property type="match status" value="1"/>
</dbReference>
<dbReference type="PANTHER" id="PTHR38674">
    <property type="entry name" value="ALKANE 1-MONOOXYGENASE 1"/>
    <property type="match status" value="1"/>
</dbReference>
<evidence type="ECO:0000256" key="8">
    <source>
        <dbReference type="ARBA" id="ARBA00023002"/>
    </source>
</evidence>
<name>A0ABS6SY63_9RHOB</name>
<keyword evidence="3" id="KW-1003">Cell membrane</keyword>
<keyword evidence="11 12" id="KW-0472">Membrane</keyword>
<comment type="subcellular location">
    <subcellularLocation>
        <location evidence="1">Cell inner membrane</location>
        <topology evidence="1">Multi-pass membrane protein</topology>
    </subcellularLocation>
</comment>
<evidence type="ECO:0000259" key="13">
    <source>
        <dbReference type="Pfam" id="PF00487"/>
    </source>
</evidence>
<keyword evidence="15" id="KW-1185">Reference proteome</keyword>
<keyword evidence="9" id="KW-0408">Iron</keyword>
<evidence type="ECO:0000256" key="4">
    <source>
        <dbReference type="ARBA" id="ARBA00022519"/>
    </source>
</evidence>
<organism evidence="14 15">
    <name type="scientific">Maritimibacter dapengensis</name>
    <dbReference type="NCBI Taxonomy" id="2836868"/>
    <lineage>
        <taxon>Bacteria</taxon>
        <taxon>Pseudomonadati</taxon>
        <taxon>Pseudomonadota</taxon>
        <taxon>Alphaproteobacteria</taxon>
        <taxon>Rhodobacterales</taxon>
        <taxon>Roseobacteraceae</taxon>
        <taxon>Maritimibacter</taxon>
    </lineage>
</organism>
<comment type="caution">
    <text evidence="14">The sequence shown here is derived from an EMBL/GenBank/DDBJ whole genome shotgun (WGS) entry which is preliminary data.</text>
</comment>
<proteinExistence type="inferred from homology"/>
<feature type="domain" description="Fatty acid desaturase" evidence="13">
    <location>
        <begin position="97"/>
        <end position="304"/>
    </location>
</feature>
<evidence type="ECO:0000256" key="11">
    <source>
        <dbReference type="ARBA" id="ARBA00023136"/>
    </source>
</evidence>
<sequence length="343" mass="37508">MTHPVRTYAIATLTPVVLIVAGAFGGGVWSWLALVYMTLFTFGLDQMIAANDPGENPARDLPAADTLSASLAVLHFALLPLVVWSISSAGHGIAPGVALFIGAGLFFGQVSNSNAHELIHRRDRRLFALGKWVYVTLLFGHHTSAHLKVHHRHAASPQDPNSARRGEGFYRFAWRAWIGSFREGYRAEREAIRKRGTGGTTPYVTYIAGAAAFALLALVFIGPDGLLAYVGLSAYAQMQLLLSDYVQHYGLTRSETAPGKYEPVGPAHSWNAGHWYSRHLMLNAPRHSDHHAHPARPYPFLRNAPDAPTLPSTLPAMAALALIPSLWRRVMTPALSEWEATRA</sequence>
<evidence type="ECO:0000313" key="14">
    <source>
        <dbReference type="EMBL" id="MBV7377902.1"/>
    </source>
</evidence>
<keyword evidence="7 12" id="KW-1133">Transmembrane helix</keyword>
<evidence type="ECO:0000256" key="9">
    <source>
        <dbReference type="ARBA" id="ARBA00023004"/>
    </source>
</evidence>
<keyword evidence="5 12" id="KW-0812">Transmembrane</keyword>
<dbReference type="Pfam" id="PF00487">
    <property type="entry name" value="FA_desaturase"/>
    <property type="match status" value="1"/>
</dbReference>
<protein>
    <submittedName>
        <fullName evidence="14">Alkane 1-monooxygenase</fullName>
    </submittedName>
</protein>
<gene>
    <name evidence="14" type="ORF">KJP28_03115</name>
</gene>
<keyword evidence="8" id="KW-0560">Oxidoreductase</keyword>
<dbReference type="EMBL" id="JAHUZE010000001">
    <property type="protein sequence ID" value="MBV7377902.1"/>
    <property type="molecule type" value="Genomic_DNA"/>
</dbReference>
<evidence type="ECO:0000256" key="10">
    <source>
        <dbReference type="ARBA" id="ARBA00023033"/>
    </source>
</evidence>
<accession>A0ABS6SY63</accession>
<feature type="transmembrane region" description="Helical" evidence="12">
    <location>
        <begin position="92"/>
        <end position="115"/>
    </location>
</feature>
<evidence type="ECO:0000256" key="1">
    <source>
        <dbReference type="ARBA" id="ARBA00004429"/>
    </source>
</evidence>
<dbReference type="PANTHER" id="PTHR38674:SF1">
    <property type="entry name" value="ALKANE 1-MONOOXYGENASE 1"/>
    <property type="match status" value="1"/>
</dbReference>
<evidence type="ECO:0000256" key="7">
    <source>
        <dbReference type="ARBA" id="ARBA00022989"/>
    </source>
</evidence>
<dbReference type="Proteomes" id="UP000756530">
    <property type="component" value="Unassembled WGS sequence"/>
</dbReference>
<keyword evidence="10" id="KW-0503">Monooxygenase</keyword>
<evidence type="ECO:0000256" key="6">
    <source>
        <dbReference type="ARBA" id="ARBA00022723"/>
    </source>
</evidence>
<keyword evidence="6" id="KW-0479">Metal-binding</keyword>
<dbReference type="InterPro" id="IPR033885">
    <property type="entry name" value="AlkB/XylM"/>
</dbReference>
<evidence type="ECO:0000256" key="12">
    <source>
        <dbReference type="SAM" id="Phobius"/>
    </source>
</evidence>
<feature type="transmembrane region" description="Helical" evidence="12">
    <location>
        <begin position="203"/>
        <end position="221"/>
    </location>
</feature>
<evidence type="ECO:0000256" key="2">
    <source>
        <dbReference type="ARBA" id="ARBA00010823"/>
    </source>
</evidence>
<evidence type="ECO:0000256" key="3">
    <source>
        <dbReference type="ARBA" id="ARBA00022475"/>
    </source>
</evidence>
<dbReference type="InterPro" id="IPR005804">
    <property type="entry name" value="FA_desaturase_dom"/>
</dbReference>
<evidence type="ECO:0000256" key="5">
    <source>
        <dbReference type="ARBA" id="ARBA00022692"/>
    </source>
</evidence>
<dbReference type="RefSeq" id="WP_218390765.1">
    <property type="nucleotide sequence ID" value="NZ_JAHUZE010000001.1"/>
</dbReference>
<keyword evidence="4" id="KW-0997">Cell inner membrane</keyword>
<comment type="similarity">
    <text evidence="2">Belongs to the fatty acid desaturase type 1 family. AlkB subfamily.</text>
</comment>